<dbReference type="PANTHER" id="PTHR32215:SF0">
    <property type="entry name" value="CILIA- AND FLAGELLA-ASSOCIATED PROTEIN 57"/>
    <property type="match status" value="1"/>
</dbReference>
<feature type="compositionally biased region" description="Polar residues" evidence="2">
    <location>
        <begin position="381"/>
        <end position="399"/>
    </location>
</feature>
<feature type="region of interest" description="Disordered" evidence="2">
    <location>
        <begin position="433"/>
        <end position="471"/>
    </location>
</feature>
<feature type="region of interest" description="Disordered" evidence="2">
    <location>
        <begin position="356"/>
        <end position="399"/>
    </location>
</feature>
<feature type="compositionally biased region" description="Basic and acidic residues" evidence="2">
    <location>
        <begin position="433"/>
        <end position="470"/>
    </location>
</feature>
<dbReference type="EMBL" id="VSTH01000098">
    <property type="protein sequence ID" value="TYO63535.1"/>
    <property type="molecule type" value="Genomic_DNA"/>
</dbReference>
<dbReference type="InterPro" id="IPR052993">
    <property type="entry name" value="CFA-57"/>
</dbReference>
<evidence type="ECO:0000256" key="2">
    <source>
        <dbReference type="SAM" id="MobiDB-lite"/>
    </source>
</evidence>
<proteinExistence type="predicted"/>
<dbReference type="RefSeq" id="WP_187436180.1">
    <property type="nucleotide sequence ID" value="NZ_VSTH01000098.1"/>
</dbReference>
<gene>
    <name evidence="3" type="ORF">FXV83_26890</name>
</gene>
<evidence type="ECO:0000313" key="4">
    <source>
        <dbReference type="Proteomes" id="UP000324797"/>
    </source>
</evidence>
<protein>
    <submittedName>
        <fullName evidence="3">Uncharacterized protein</fullName>
    </submittedName>
</protein>
<dbReference type="AlphaFoldDB" id="A0A5S4YJM6"/>
<evidence type="ECO:0000256" key="1">
    <source>
        <dbReference type="SAM" id="Coils"/>
    </source>
</evidence>
<reference evidence="3 4" key="1">
    <citation type="submission" date="2019-08" db="EMBL/GenBank/DDBJ databases">
        <title>Bradyrhizobium hipponensis sp. nov., a rhizobium isolated from a Lupinus angustifolius root nodule in Tunisia.</title>
        <authorList>
            <person name="Off K."/>
            <person name="Rejili M."/>
            <person name="Mars M."/>
            <person name="Brachmann A."/>
            <person name="Marin M."/>
        </authorList>
    </citation>
    <scope>NUCLEOTIDE SEQUENCE [LARGE SCALE GENOMIC DNA]</scope>
    <source>
        <strain evidence="4">aSej3</strain>
    </source>
</reference>
<dbReference type="Proteomes" id="UP000324797">
    <property type="component" value="Unassembled WGS sequence"/>
</dbReference>
<comment type="caution">
    <text evidence="3">The sequence shown here is derived from an EMBL/GenBank/DDBJ whole genome shotgun (WGS) entry which is preliminary data.</text>
</comment>
<accession>A0A5S4YJM6</accession>
<organism evidence="3 4">
    <name type="scientific">Bradyrhizobium hipponense</name>
    <dbReference type="NCBI Taxonomy" id="2605638"/>
    <lineage>
        <taxon>Bacteria</taxon>
        <taxon>Pseudomonadati</taxon>
        <taxon>Pseudomonadota</taxon>
        <taxon>Alphaproteobacteria</taxon>
        <taxon>Hyphomicrobiales</taxon>
        <taxon>Nitrobacteraceae</taxon>
        <taxon>Bradyrhizobium</taxon>
    </lineage>
</organism>
<evidence type="ECO:0000313" key="3">
    <source>
        <dbReference type="EMBL" id="TYO63535.1"/>
    </source>
</evidence>
<keyword evidence="4" id="KW-1185">Reference proteome</keyword>
<dbReference type="PANTHER" id="PTHR32215">
    <property type="entry name" value="CILIA- AND FLAGELLA-ASSOCIATED PROTEIN 57"/>
    <property type="match status" value="1"/>
</dbReference>
<name>A0A5S4YJM6_9BRAD</name>
<keyword evidence="1" id="KW-0175">Coiled coil</keyword>
<feature type="coiled-coil region" evidence="1">
    <location>
        <begin position="49"/>
        <end position="144"/>
    </location>
</feature>
<sequence length="493" mass="54677">MSLEPASMTIACPNPNCRRNNPAGKGFCQYCGSRLAPPSQEPDPPNDEVHRLLEALRESRQAINSLQQDLDTATRELEEARGELKVLRERAITDAVDDTEARMAEQSRLRESLAESEKNVTALKSELEAAKSQFSTTQDQLKEEVAVGHAKIAALTVDLERPREKVAAEFHGKVTASEKLVDAMKQQHASEIKKAADDHHEKVTALTRDLATVKERAVAEFQGRLTASEKLIETLKQRHATEIERVADGHQDKVAQKDSLIDELQVKLKDLVDSGKVPVTTRRSFGTMAMAAMAAVSGGAGGVGGYFFRPEEGSASEATQAKLDEAKTLNEKLQGALQSQHEAYERTVSELKRVEARLRDQPPPNPTGANEELERQLNEARATSQQQLAEARAKNQQQEGRLAALQAELDRSKQDIAARDQTIAARNQTIEQLNDRLQDAKSSDARAQDTKQEAKPHEKEVRPTPRKTIDLETTIRNLEREYGRDFGIPRIGR</sequence>